<dbReference type="CDD" id="cd07381">
    <property type="entry name" value="MPP_CapA"/>
    <property type="match status" value="1"/>
</dbReference>
<evidence type="ECO:0000313" key="4">
    <source>
        <dbReference type="Proteomes" id="UP000229132"/>
    </source>
</evidence>
<evidence type="ECO:0000259" key="2">
    <source>
        <dbReference type="SMART" id="SM00854"/>
    </source>
</evidence>
<dbReference type="Proteomes" id="UP000229132">
    <property type="component" value="Unassembled WGS sequence"/>
</dbReference>
<accession>A0A2J0MD61</accession>
<dbReference type="InterPro" id="IPR052169">
    <property type="entry name" value="CW_Biosynth-Accessory"/>
</dbReference>
<dbReference type="PANTHER" id="PTHR33393">
    <property type="entry name" value="POLYGLUTAMINE SYNTHESIS ACCESSORY PROTEIN RV0574C-RELATED"/>
    <property type="match status" value="1"/>
</dbReference>
<comment type="similarity">
    <text evidence="1">Belongs to the CapA family.</text>
</comment>
<dbReference type="Gene3D" id="3.60.21.10">
    <property type="match status" value="1"/>
</dbReference>
<dbReference type="AlphaFoldDB" id="A0A2J0MD61"/>
<reference evidence="4" key="1">
    <citation type="submission" date="2017-09" db="EMBL/GenBank/DDBJ databases">
        <title>Depth-based differentiation of microbial function through sediment-hosted aquifers and enrichment of novel symbionts in the deep terrestrial subsurface.</title>
        <authorList>
            <person name="Probst A.J."/>
            <person name="Ladd B."/>
            <person name="Jarett J.K."/>
            <person name="Geller-Mcgrath D.E."/>
            <person name="Sieber C.M.K."/>
            <person name="Emerson J.B."/>
            <person name="Anantharaman K."/>
            <person name="Thomas B.C."/>
            <person name="Malmstrom R."/>
            <person name="Stieglmeier M."/>
            <person name="Klingl A."/>
            <person name="Woyke T."/>
            <person name="Ryan C.M."/>
            <person name="Banfield J.F."/>
        </authorList>
    </citation>
    <scope>NUCLEOTIDE SEQUENCE [LARGE SCALE GENOMIC DNA]</scope>
</reference>
<name>A0A2J0MD61_9BACT</name>
<dbReference type="InterPro" id="IPR029052">
    <property type="entry name" value="Metallo-depent_PP-like"/>
</dbReference>
<protein>
    <recommendedName>
        <fullName evidence="2">Capsule synthesis protein CapA domain-containing protein</fullName>
    </recommendedName>
</protein>
<dbReference type="SUPFAM" id="SSF56300">
    <property type="entry name" value="Metallo-dependent phosphatases"/>
    <property type="match status" value="1"/>
</dbReference>
<evidence type="ECO:0000256" key="1">
    <source>
        <dbReference type="ARBA" id="ARBA00005662"/>
    </source>
</evidence>
<dbReference type="PANTHER" id="PTHR33393:SF11">
    <property type="entry name" value="POLYGLUTAMINE SYNTHESIS ACCESSORY PROTEIN RV0574C-RELATED"/>
    <property type="match status" value="1"/>
</dbReference>
<evidence type="ECO:0000313" key="3">
    <source>
        <dbReference type="EMBL" id="PIZ85248.1"/>
    </source>
</evidence>
<proteinExistence type="inferred from homology"/>
<gene>
    <name evidence="3" type="ORF">COX94_03025</name>
</gene>
<feature type="domain" description="Capsule synthesis protein CapA" evidence="2">
    <location>
        <begin position="2"/>
        <end position="189"/>
    </location>
</feature>
<organism evidence="3 4">
    <name type="scientific">Candidatus Nomurabacteria bacterium CG_4_10_14_0_2_um_filter_33_9</name>
    <dbReference type="NCBI Taxonomy" id="1974728"/>
    <lineage>
        <taxon>Bacteria</taxon>
        <taxon>Candidatus Nomuraibacteriota</taxon>
    </lineage>
</organism>
<feature type="non-terminal residue" evidence="3">
    <location>
        <position position="1"/>
    </location>
</feature>
<dbReference type="InterPro" id="IPR019079">
    <property type="entry name" value="Capsule_synth_CapA"/>
</dbReference>
<comment type="caution">
    <text evidence="3">The sequence shown here is derived from an EMBL/GenBank/DDBJ whole genome shotgun (WGS) entry which is preliminary data.</text>
</comment>
<sequence>DLGKDMRNLYSFRMDSSIIPALKGAGFSVVSIANNHVGDWGREAYADTLMRLKENEISYTGGGINANEVETPVIIEKYGIKIGYLGFSDVGPVWMKATEDQAGILLASNPRFDEIIQNASKQVDHLIISFHFGDEYKTKHNTRQEYLAHKAIDAGAKIVIGHHPHVIEDIEVYKNGFIAYSLGNFIFDQGFSTNTMEGMLLEMKLNKLGEITIKKNIVKLNKFFQPDKVIIGKEEKIIFKK</sequence>
<dbReference type="Pfam" id="PF09587">
    <property type="entry name" value="PGA_cap"/>
    <property type="match status" value="1"/>
</dbReference>
<dbReference type="EMBL" id="PFOX01000057">
    <property type="protein sequence ID" value="PIZ85248.1"/>
    <property type="molecule type" value="Genomic_DNA"/>
</dbReference>
<dbReference type="SMART" id="SM00854">
    <property type="entry name" value="PGA_cap"/>
    <property type="match status" value="1"/>
</dbReference>